<dbReference type="GO" id="GO:0005737">
    <property type="term" value="C:cytoplasm"/>
    <property type="evidence" value="ECO:0007669"/>
    <property type="project" value="UniProtKB-SubCell"/>
</dbReference>
<sequence length="184" mass="19681">MTVVFNTSDADETRALGRALAELVQAGDLLMLSGGLGAGKTTFTQGLGEGMGVRGRPTSPTFIIAREHPNPNGPNLIHADAYRITDLDDLETLDLDASLEEAVTVVEWGEGKTEAMSPDRLEILIGREEAGVATDDEDVIDLASADDGKRRIVFTPASERWDEAALAKLAEIAHLAPAQIEEEK</sequence>
<protein>
    <recommendedName>
        <fullName evidence="3">tRNA threonylcarbamoyladenosine biosynthesis protein TsaE</fullName>
    </recommendedName>
    <alternativeName>
        <fullName evidence="11">t(6)A37 threonylcarbamoyladenosine biosynthesis protein TsaE</fullName>
    </alternativeName>
</protein>
<keyword evidence="9" id="KW-0460">Magnesium</keyword>
<comment type="function">
    <text evidence="10">Required for the formation of a threonylcarbamoyl group on adenosine at position 37 (t(6)A37) in tRNAs that read codons beginning with adenine. Is involved in the transfer of the threonylcarbamoyl moiety of threonylcarbamoyl-AMP (TC-AMP) to the N6 group of A37, together with TsaD and TsaB. TsaE seems to play an indirect role in the t(6)A biosynthesis pathway, possibly in regulating the core enzymatic function of TsaD.</text>
</comment>
<dbReference type="Pfam" id="PF02367">
    <property type="entry name" value="TsaE"/>
    <property type="match status" value="1"/>
</dbReference>
<dbReference type="EMBL" id="MQSV01000001">
    <property type="protein sequence ID" value="OKL49748.1"/>
    <property type="molecule type" value="Genomic_DNA"/>
</dbReference>
<evidence type="ECO:0000256" key="10">
    <source>
        <dbReference type="ARBA" id="ARBA00024908"/>
    </source>
</evidence>
<evidence type="ECO:0000256" key="2">
    <source>
        <dbReference type="ARBA" id="ARBA00007599"/>
    </source>
</evidence>
<dbReference type="InterPro" id="IPR027417">
    <property type="entry name" value="P-loop_NTPase"/>
</dbReference>
<dbReference type="PANTHER" id="PTHR33540">
    <property type="entry name" value="TRNA THREONYLCARBAMOYLADENOSINE BIOSYNTHESIS PROTEIN TSAE"/>
    <property type="match status" value="1"/>
</dbReference>
<evidence type="ECO:0000256" key="5">
    <source>
        <dbReference type="ARBA" id="ARBA00022694"/>
    </source>
</evidence>
<dbReference type="RefSeq" id="WP_073708632.1">
    <property type="nucleotide sequence ID" value="NZ_MQSV01000001.1"/>
</dbReference>
<keyword evidence="6" id="KW-0479">Metal-binding</keyword>
<reference evidence="12 13" key="1">
    <citation type="submission" date="2016-11" db="EMBL/GenBank/DDBJ databases">
        <title>Actinomyces gypaetusis sp. nov. isolated from the vulture Gypaetus barbatus in Qinghai Tibet Plateau China.</title>
        <authorList>
            <person name="Meng X."/>
        </authorList>
    </citation>
    <scope>NUCLEOTIDE SEQUENCE [LARGE SCALE GENOMIC DNA]</scope>
    <source>
        <strain evidence="12 13">VUL4_2</strain>
    </source>
</reference>
<evidence type="ECO:0000256" key="6">
    <source>
        <dbReference type="ARBA" id="ARBA00022723"/>
    </source>
</evidence>
<dbReference type="GO" id="GO:0046872">
    <property type="term" value="F:metal ion binding"/>
    <property type="evidence" value="ECO:0007669"/>
    <property type="project" value="UniProtKB-KW"/>
</dbReference>
<gene>
    <name evidence="12" type="ORF">BSR29_02010</name>
</gene>
<keyword evidence="8" id="KW-0067">ATP-binding</keyword>
<proteinExistence type="inferred from homology"/>
<evidence type="ECO:0000256" key="7">
    <source>
        <dbReference type="ARBA" id="ARBA00022741"/>
    </source>
</evidence>
<accession>A0A1Q5PQ54</accession>
<dbReference type="Gene3D" id="3.40.50.300">
    <property type="entry name" value="P-loop containing nucleotide triphosphate hydrolases"/>
    <property type="match status" value="1"/>
</dbReference>
<evidence type="ECO:0000256" key="11">
    <source>
        <dbReference type="ARBA" id="ARBA00032441"/>
    </source>
</evidence>
<keyword evidence="4" id="KW-0963">Cytoplasm</keyword>
<dbReference type="Proteomes" id="UP000186785">
    <property type="component" value="Unassembled WGS sequence"/>
</dbReference>
<name>A0A1Q5PQ54_9ACTO</name>
<dbReference type="GO" id="GO:0002949">
    <property type="term" value="P:tRNA threonylcarbamoyladenosine modification"/>
    <property type="evidence" value="ECO:0007669"/>
    <property type="project" value="InterPro"/>
</dbReference>
<organism evidence="12 13">
    <name type="scientific">Boudabousia liubingyangii</name>
    <dbReference type="NCBI Taxonomy" id="1921764"/>
    <lineage>
        <taxon>Bacteria</taxon>
        <taxon>Bacillati</taxon>
        <taxon>Actinomycetota</taxon>
        <taxon>Actinomycetes</taxon>
        <taxon>Actinomycetales</taxon>
        <taxon>Actinomycetaceae</taxon>
        <taxon>Boudabousia</taxon>
    </lineage>
</organism>
<dbReference type="GO" id="GO:0016740">
    <property type="term" value="F:transferase activity"/>
    <property type="evidence" value="ECO:0007669"/>
    <property type="project" value="UniProtKB-KW"/>
</dbReference>
<dbReference type="STRING" id="1921764.BSR28_00440"/>
<dbReference type="AlphaFoldDB" id="A0A1Q5PQ54"/>
<dbReference type="SUPFAM" id="SSF52540">
    <property type="entry name" value="P-loop containing nucleoside triphosphate hydrolases"/>
    <property type="match status" value="1"/>
</dbReference>
<evidence type="ECO:0000256" key="1">
    <source>
        <dbReference type="ARBA" id="ARBA00004496"/>
    </source>
</evidence>
<comment type="subcellular location">
    <subcellularLocation>
        <location evidence="1">Cytoplasm</location>
    </subcellularLocation>
</comment>
<evidence type="ECO:0000256" key="4">
    <source>
        <dbReference type="ARBA" id="ARBA00022490"/>
    </source>
</evidence>
<evidence type="ECO:0000313" key="12">
    <source>
        <dbReference type="EMBL" id="OKL49748.1"/>
    </source>
</evidence>
<dbReference type="GO" id="GO:0005524">
    <property type="term" value="F:ATP binding"/>
    <property type="evidence" value="ECO:0007669"/>
    <property type="project" value="UniProtKB-KW"/>
</dbReference>
<evidence type="ECO:0000256" key="3">
    <source>
        <dbReference type="ARBA" id="ARBA00019010"/>
    </source>
</evidence>
<comment type="caution">
    <text evidence="12">The sequence shown here is derived from an EMBL/GenBank/DDBJ whole genome shotgun (WGS) entry which is preliminary data.</text>
</comment>
<keyword evidence="7" id="KW-0547">Nucleotide-binding</keyword>
<keyword evidence="13" id="KW-1185">Reference proteome</keyword>
<dbReference type="OrthoDB" id="9800307at2"/>
<dbReference type="NCBIfam" id="TIGR00150">
    <property type="entry name" value="T6A_YjeE"/>
    <property type="match status" value="1"/>
</dbReference>
<dbReference type="PANTHER" id="PTHR33540:SF2">
    <property type="entry name" value="TRNA THREONYLCARBAMOYLADENOSINE BIOSYNTHESIS PROTEIN TSAE"/>
    <property type="match status" value="1"/>
</dbReference>
<evidence type="ECO:0000256" key="8">
    <source>
        <dbReference type="ARBA" id="ARBA00022840"/>
    </source>
</evidence>
<keyword evidence="12" id="KW-0808">Transferase</keyword>
<comment type="similarity">
    <text evidence="2">Belongs to the TsaE family.</text>
</comment>
<dbReference type="InterPro" id="IPR003442">
    <property type="entry name" value="T6A_TsaE"/>
</dbReference>
<evidence type="ECO:0000256" key="9">
    <source>
        <dbReference type="ARBA" id="ARBA00022842"/>
    </source>
</evidence>
<evidence type="ECO:0000313" key="13">
    <source>
        <dbReference type="Proteomes" id="UP000186785"/>
    </source>
</evidence>
<keyword evidence="5" id="KW-0819">tRNA processing</keyword>